<keyword evidence="3" id="KW-1185">Reference proteome</keyword>
<evidence type="ECO:0000313" key="3">
    <source>
        <dbReference type="Proteomes" id="UP000216063"/>
    </source>
</evidence>
<proteinExistence type="predicted"/>
<sequence>MHFFTSASITIFLDSKPYRVAAGTVSEDQLRSLPKPPIGEDFVLFHDIQDALDRRLAPGEIIEVHDGDRFISVREHRHHEVTIVINAAQHIVPAGLISFESLAALAFPVPPGPNPEYTVSYRNGDPRHPEGTLVEGQSVKVREGMIFNVTGTDKS</sequence>
<dbReference type="Pfam" id="PF14452">
    <property type="entry name" value="Multi_ubiq"/>
    <property type="match status" value="1"/>
</dbReference>
<accession>A0A255DAX4</accession>
<protein>
    <recommendedName>
        <fullName evidence="1">Multi-ubiquitin domain-containing protein</fullName>
    </recommendedName>
</protein>
<feature type="domain" description="Multi-ubiquitin" evidence="1">
    <location>
        <begin position="81"/>
        <end position="153"/>
    </location>
</feature>
<dbReference type="InterPro" id="IPR027802">
    <property type="entry name" value="Multi-ubiquitin_dom"/>
</dbReference>
<evidence type="ECO:0000313" key="2">
    <source>
        <dbReference type="EMBL" id="OYN76250.1"/>
    </source>
</evidence>
<name>A0A255DAX4_9MYCO</name>
<dbReference type="AlphaFoldDB" id="A0A255DAX4"/>
<gene>
    <name evidence="2" type="ORF">CG716_23110</name>
</gene>
<dbReference type="Proteomes" id="UP000216063">
    <property type="component" value="Unassembled WGS sequence"/>
</dbReference>
<comment type="caution">
    <text evidence="2">The sequence shown here is derived from an EMBL/GenBank/DDBJ whole genome shotgun (WGS) entry which is preliminary data.</text>
</comment>
<organism evidence="2 3">
    <name type="scientific">Mycolicibacterium sphagni</name>
    <dbReference type="NCBI Taxonomy" id="1786"/>
    <lineage>
        <taxon>Bacteria</taxon>
        <taxon>Bacillati</taxon>
        <taxon>Actinomycetota</taxon>
        <taxon>Actinomycetes</taxon>
        <taxon>Mycobacteriales</taxon>
        <taxon>Mycobacteriaceae</taxon>
        <taxon>Mycolicibacterium</taxon>
    </lineage>
</organism>
<dbReference type="OrthoDB" id="8256314at2"/>
<evidence type="ECO:0000259" key="1">
    <source>
        <dbReference type="Pfam" id="PF14452"/>
    </source>
</evidence>
<dbReference type="EMBL" id="NOZR01000023">
    <property type="protein sequence ID" value="OYN76250.1"/>
    <property type="molecule type" value="Genomic_DNA"/>
</dbReference>
<reference evidence="2 3" key="1">
    <citation type="submission" date="2017-07" db="EMBL/GenBank/DDBJ databases">
        <title>The new phylogeny of genus Mycobacterium.</title>
        <authorList>
            <person name="Tortoli E."/>
            <person name="Trovato A."/>
            <person name="Cirillo D.M."/>
        </authorList>
    </citation>
    <scope>NUCLEOTIDE SEQUENCE [LARGE SCALE GENOMIC DNA]</scope>
    <source>
        <strain evidence="2 3">ATCC 33027</strain>
    </source>
</reference>